<dbReference type="EMBL" id="JTDV01000003">
    <property type="protein sequence ID" value="KJD33530.1"/>
    <property type="molecule type" value="Genomic_DNA"/>
</dbReference>
<accession>A0A0D7W325</accession>
<keyword evidence="3" id="KW-1185">Reference proteome</keyword>
<proteinExistence type="predicted"/>
<dbReference type="PANTHER" id="PTHR41775:SF1">
    <property type="entry name" value="PEPTIDASE M6-LIKE DOMAIN-CONTAINING PROTEIN"/>
    <property type="match status" value="1"/>
</dbReference>
<dbReference type="SUPFAM" id="SSF55486">
    <property type="entry name" value="Metalloproteases ('zincins'), catalytic domain"/>
    <property type="match status" value="1"/>
</dbReference>
<dbReference type="InterPro" id="IPR008757">
    <property type="entry name" value="Peptidase_M6-like_domain"/>
</dbReference>
<dbReference type="Pfam" id="PF05547">
    <property type="entry name" value="Peptidase_M6"/>
    <property type="match status" value="1"/>
</dbReference>
<evidence type="ECO:0000313" key="2">
    <source>
        <dbReference type="EMBL" id="KJD33530.1"/>
    </source>
</evidence>
<comment type="caution">
    <text evidence="2">The sequence shown here is derived from an EMBL/GenBank/DDBJ whole genome shotgun (WGS) entry which is preliminary data.</text>
</comment>
<dbReference type="GO" id="GO:0008233">
    <property type="term" value="F:peptidase activity"/>
    <property type="evidence" value="ECO:0007669"/>
    <property type="project" value="InterPro"/>
</dbReference>
<dbReference type="AlphaFoldDB" id="A0A0D7W325"/>
<dbReference type="Proteomes" id="UP000032361">
    <property type="component" value="Unassembled WGS sequence"/>
</dbReference>
<gene>
    <name evidence="2" type="ORF">PK35_06710</name>
</gene>
<protein>
    <submittedName>
        <fullName evidence="2">Peptidase M6</fullName>
    </submittedName>
</protein>
<dbReference type="PANTHER" id="PTHR41775">
    <property type="entry name" value="SECRETED PROTEIN-RELATED"/>
    <property type="match status" value="1"/>
</dbReference>
<dbReference type="OrthoDB" id="9813478at2"/>
<dbReference type="NCBIfam" id="TIGR03296">
    <property type="entry name" value="M6dom_TIGR03296"/>
    <property type="match status" value="1"/>
</dbReference>
<evidence type="ECO:0000259" key="1">
    <source>
        <dbReference type="Pfam" id="PF05547"/>
    </source>
</evidence>
<dbReference type="PATRIC" id="fig|1382798.3.peg.2659"/>
<dbReference type="STRING" id="1382798.PK35_06710"/>
<reference evidence="2 3" key="1">
    <citation type="journal article" date="2015" name="Antonie Van Leeuwenhoek">
        <title>Tamlana nanhaiensis sp. nov., isolated from surface seawater collected from the South China Sea.</title>
        <authorList>
            <person name="Liu X."/>
            <person name="Lai Q."/>
            <person name="Du Y."/>
            <person name="Li G."/>
            <person name="Sun F."/>
            <person name="Shao Z."/>
        </authorList>
    </citation>
    <scope>NUCLEOTIDE SEQUENCE [LARGE SCALE GENOMIC DNA]</scope>
    <source>
        <strain evidence="2 3">FHC16</strain>
    </source>
</reference>
<feature type="domain" description="Peptidase M6-like" evidence="1">
    <location>
        <begin position="92"/>
        <end position="293"/>
    </location>
</feature>
<name>A0A0D7W325_9FLAO</name>
<sequence>MNKHEECLCICPPSPEIEQKILSTKQKIFKEAGFEDIDEVDIMDLSTFTLITNRPKRTRMHDHRISADRAPVTGTKRAIVLLVDFSDKTAAQNQSHYNNMLFSQGTYATGSMRDYYKEASYGKLNVIGAVKGQNGPTAGWFRAPRTKAYYTNNDFGFGAYPRNAQKLVEDAIDLAQPFVNFSQYDNDGDGFVEALIVICAGSGGEATGNKSDFWSHKWGITTKNVDGVKINRYFMAPEDGRVGVMAHELGHLLCALPDLYDTDYSSKGTGRWDLMAGGSWNNGGHTPAHPTAWCKVKCGWVTPKVVFNSTQNVTVKPYFDNEDIVKIPIGSATSQEYFLLSNRQKQGFDKNLPGEGLIIEHIDDSKSNNTDENHYLVDIEQADGARHLNTNSNSGDANDAFPTAGNNSFTNTSTPSSKTYANTDSNVSVTNIAKSGNNITANVSSGSGGTSYVTKKVLRTYASPHSKNAWAYLDSIGWRKVNTLTADGVTNVFALLNEARAHNLNVRAQIDNNFIHIAYLN</sequence>
<organism evidence="2 3">
    <name type="scientific">Neotamlana nanhaiensis</name>
    <dbReference type="NCBI Taxonomy" id="1382798"/>
    <lineage>
        <taxon>Bacteria</taxon>
        <taxon>Pseudomonadati</taxon>
        <taxon>Bacteroidota</taxon>
        <taxon>Flavobacteriia</taxon>
        <taxon>Flavobacteriales</taxon>
        <taxon>Flavobacteriaceae</taxon>
        <taxon>Neotamlana</taxon>
    </lineage>
</organism>
<dbReference type="RefSeq" id="WP_044625921.1">
    <property type="nucleotide sequence ID" value="NZ_JTDV01000003.1"/>
</dbReference>
<evidence type="ECO:0000313" key="3">
    <source>
        <dbReference type="Proteomes" id="UP000032361"/>
    </source>
</evidence>
<dbReference type="GO" id="GO:0006508">
    <property type="term" value="P:proteolysis"/>
    <property type="evidence" value="ECO:0007669"/>
    <property type="project" value="InterPro"/>
</dbReference>